<dbReference type="GO" id="GO:1990281">
    <property type="term" value="C:efflux pump complex"/>
    <property type="evidence" value="ECO:0007669"/>
    <property type="project" value="TreeGrafter"/>
</dbReference>
<keyword evidence="2" id="KW-1134">Transmembrane beta strand</keyword>
<evidence type="ECO:0000256" key="1">
    <source>
        <dbReference type="ARBA" id="ARBA00004442"/>
    </source>
</evidence>
<reference evidence="7" key="1">
    <citation type="journal article" date="2014" name="Gene">
        <title>Genome-guided analysis of transformation efficiency and carbon dioxide assimilation by Moorella thermoacetica Y72.</title>
        <authorList>
            <person name="Tsukahara K."/>
            <person name="Kita A."/>
            <person name="Nakashimada Y."/>
            <person name="Hoshino T."/>
            <person name="Murakami K."/>
        </authorList>
    </citation>
    <scope>NUCLEOTIDE SEQUENCE [LARGE SCALE GENOMIC DNA]</scope>
    <source>
        <strain evidence="7">Y72</strain>
    </source>
</reference>
<evidence type="ECO:0000256" key="6">
    <source>
        <dbReference type="SAM" id="Coils"/>
    </source>
</evidence>
<gene>
    <name evidence="7" type="ORF">MTY_0908</name>
</gene>
<dbReference type="PANTHER" id="PTHR30026">
    <property type="entry name" value="OUTER MEMBRANE PROTEIN TOLC"/>
    <property type="match status" value="1"/>
</dbReference>
<keyword evidence="5" id="KW-0998">Cell outer membrane</keyword>
<keyword evidence="6" id="KW-0175">Coiled coil</keyword>
<organism evidence="7">
    <name type="scientific">Moorella thermoacetica Y72</name>
    <dbReference type="NCBI Taxonomy" id="1325331"/>
    <lineage>
        <taxon>Bacteria</taxon>
        <taxon>Bacillati</taxon>
        <taxon>Bacillota</taxon>
        <taxon>Clostridia</taxon>
        <taxon>Neomoorellales</taxon>
        <taxon>Neomoorellaceae</taxon>
        <taxon>Neomoorella</taxon>
    </lineage>
</organism>
<dbReference type="Gene3D" id="1.20.1600.10">
    <property type="entry name" value="Outer membrane efflux proteins (OEP)"/>
    <property type="match status" value="2"/>
</dbReference>
<feature type="coiled-coil region" evidence="6">
    <location>
        <begin position="264"/>
        <end position="316"/>
    </location>
</feature>
<keyword evidence="3" id="KW-0812">Transmembrane</keyword>
<evidence type="ECO:0000256" key="5">
    <source>
        <dbReference type="ARBA" id="ARBA00023237"/>
    </source>
</evidence>
<dbReference type="RefSeq" id="WP_025773509.1">
    <property type="nucleotide sequence ID" value="NZ_DF238840.1"/>
</dbReference>
<keyword evidence="4" id="KW-0472">Membrane</keyword>
<proteinExistence type="predicted"/>
<dbReference type="GO" id="GO:0015562">
    <property type="term" value="F:efflux transmembrane transporter activity"/>
    <property type="evidence" value="ECO:0007669"/>
    <property type="project" value="InterPro"/>
</dbReference>
<name>A0A0S6UA26_NEOTH</name>
<dbReference type="AlphaFoldDB" id="A0A0S6UA26"/>
<dbReference type="EMBL" id="DF238840">
    <property type="protein sequence ID" value="GAF25573.1"/>
    <property type="molecule type" value="Genomic_DNA"/>
</dbReference>
<dbReference type="GO" id="GO:0015288">
    <property type="term" value="F:porin activity"/>
    <property type="evidence" value="ECO:0007669"/>
    <property type="project" value="TreeGrafter"/>
</dbReference>
<dbReference type="Proteomes" id="UP000063718">
    <property type="component" value="Unassembled WGS sequence"/>
</dbReference>
<dbReference type="SUPFAM" id="SSF56954">
    <property type="entry name" value="Outer membrane efflux proteins (OEP)"/>
    <property type="match status" value="1"/>
</dbReference>
<comment type="subcellular location">
    <subcellularLocation>
        <location evidence="1">Cell outer membrane</location>
    </subcellularLocation>
</comment>
<protein>
    <submittedName>
        <fullName evidence="7">Outer membrane protein</fullName>
    </submittedName>
</protein>
<dbReference type="InterPro" id="IPR051906">
    <property type="entry name" value="TolC-like"/>
</dbReference>
<accession>A0A0S6UA26</accession>
<sequence length="377" mass="41244">MRRLGFLLIGLLLVFAFAVPVASAESKSKVTTLTLQQAINLALQNDKGLQKAEKEIDRTKELRDNAADNVDFTPVMGSSYDPNYELSWNNLLSADLAWQMSKKNLEASRDAVVLKTCKSYWDVQAAKEKVAVQQKLEQQALLNLQNARAGLQAGTIAPSAIVAAEGQWQQAKNNLEAAQHALDDAYNSFNQQVGLDASERPVLADAPTYEPLDIADLDHEVARVVASSPSVWLAQQKVTLEQWAADMMFFTGQYTPYKAREIAVDQAQLDAASAQELMEMVTRQLYYTTKSLEEAYQAAQEALKMAQENLRVTQVKYNAGMATKSDIVAAEVAVNQAQLNLGDLIRQHAYMKLAFEKPWAASGGSGGSTSTSSGSNS</sequence>
<dbReference type="GO" id="GO:0009279">
    <property type="term" value="C:cell outer membrane"/>
    <property type="evidence" value="ECO:0007669"/>
    <property type="project" value="UniProtKB-SubCell"/>
</dbReference>
<evidence type="ECO:0000313" key="7">
    <source>
        <dbReference type="EMBL" id="GAF25573.1"/>
    </source>
</evidence>
<evidence type="ECO:0000256" key="4">
    <source>
        <dbReference type="ARBA" id="ARBA00023136"/>
    </source>
</evidence>
<dbReference type="PANTHER" id="PTHR30026:SF20">
    <property type="entry name" value="OUTER MEMBRANE PROTEIN TOLC"/>
    <property type="match status" value="1"/>
</dbReference>
<evidence type="ECO:0000256" key="3">
    <source>
        <dbReference type="ARBA" id="ARBA00022692"/>
    </source>
</evidence>
<evidence type="ECO:0000256" key="2">
    <source>
        <dbReference type="ARBA" id="ARBA00022452"/>
    </source>
</evidence>